<dbReference type="SUPFAM" id="SSF49777">
    <property type="entry name" value="PEBP-like"/>
    <property type="match status" value="1"/>
</dbReference>
<accession>A0A8J7UHA9</accession>
<dbReference type="InterPro" id="IPR011042">
    <property type="entry name" value="6-blade_b-propeller_TolB-like"/>
</dbReference>
<dbReference type="RefSeq" id="WP_209333593.1">
    <property type="nucleotide sequence ID" value="NZ_JAGIYY010000001.1"/>
</dbReference>
<protein>
    <submittedName>
        <fullName evidence="3">YbhB/YbcL family Raf kinase inhibitor-like protein</fullName>
    </submittedName>
</protein>
<dbReference type="InterPro" id="IPR054539">
    <property type="entry name" value="Beta-prop_PDH"/>
</dbReference>
<evidence type="ECO:0000259" key="2">
    <source>
        <dbReference type="Pfam" id="PF22807"/>
    </source>
</evidence>
<dbReference type="Pfam" id="PF01161">
    <property type="entry name" value="PBP"/>
    <property type="match status" value="1"/>
</dbReference>
<proteinExistence type="predicted"/>
<dbReference type="PANTHER" id="PTHR19328:SF53">
    <property type="entry name" value="MEMBRANE PROTEIN"/>
    <property type="match status" value="1"/>
</dbReference>
<dbReference type="Gene3D" id="2.120.10.30">
    <property type="entry name" value="TolB, C-terminal domain"/>
    <property type="match status" value="1"/>
</dbReference>
<evidence type="ECO:0000313" key="3">
    <source>
        <dbReference type="EMBL" id="MBP0437598.1"/>
    </source>
</evidence>
<dbReference type="EMBL" id="JAGIYY010000001">
    <property type="protein sequence ID" value="MBP0437598.1"/>
    <property type="molecule type" value="Genomic_DNA"/>
</dbReference>
<dbReference type="CDD" id="cd00865">
    <property type="entry name" value="PEBP_bact_arch"/>
    <property type="match status" value="1"/>
</dbReference>
<feature type="chain" id="PRO_5035257038" evidence="1">
    <location>
        <begin position="25"/>
        <end position="595"/>
    </location>
</feature>
<gene>
    <name evidence="3" type="ORF">J5Y06_02880</name>
</gene>
<dbReference type="InterPro" id="IPR036610">
    <property type="entry name" value="PEBP-like_sf"/>
</dbReference>
<sequence length="595" mass="64105">MPKPTMRTLALTTSLLALVGTASAQPQGKVGQYSDVTIQGTILEPEKLTVPGDAELQNMLKAPDGFQVTVFARDLVNPRMLAVGPKDRLYATRRTVGDVILVEDGDGDGEADTTRTVASRDGMHGIAFDGNQVFLVTVNDVYVADVEDDGSFSPLRRIINDLPDAGQHPNRTIAIGPDDMLYISVGSTCNACAESNPENATMLRAKKDGSSRTILAKGLRNTIGFDWQPGTGDLYGIDHGIDWLGDEAQIEEVNLIEKGKDYGWPYIYGMGEINPQDNPPEGVSLEQLARETEKPLAGYTPHSAPMQMAFYKGAAFPEEYRGDAFIAMRGSWNRRPPSGYEVARVRFENDRPVAVEPFVTGFLNEGENGFGYLGRLAGLTVAPDGSMFVSDDSNGVIYRIAYTGDQAAAQEAQPVPNSFPEPTPSELANAILEPSQSEALEVTASFPRDEAIPVTFAADGDNASPAVEWSDAPDGAKSFVLLAEDPDAAQPKPFVHWIVYDIPADVTKLREGMPTDVVIPDMPDVKQGTNSRGSTGYFGPKPPVGDPAHHYHFQVFALSVPSLELDPGAKRDAVIEAMKGKVVAQGEIVGTFARD</sequence>
<organism evidence="3 4">
    <name type="scientific">Tianweitania sediminis</name>
    <dbReference type="NCBI Taxonomy" id="1502156"/>
    <lineage>
        <taxon>Bacteria</taxon>
        <taxon>Pseudomonadati</taxon>
        <taxon>Pseudomonadota</taxon>
        <taxon>Alphaproteobacteria</taxon>
        <taxon>Hyphomicrobiales</taxon>
        <taxon>Phyllobacteriaceae</taxon>
        <taxon>Tianweitania</taxon>
    </lineage>
</organism>
<dbReference type="Pfam" id="PF22807">
    <property type="entry name" value="TrAA12"/>
    <property type="match status" value="1"/>
</dbReference>
<keyword evidence="1" id="KW-0732">Signal</keyword>
<dbReference type="NCBIfam" id="TIGR00481">
    <property type="entry name" value="YbhB/YbcL family Raf kinase inhibitor-like protein"/>
    <property type="match status" value="1"/>
</dbReference>
<keyword evidence="4" id="KW-1185">Reference proteome</keyword>
<dbReference type="InterPro" id="IPR008914">
    <property type="entry name" value="PEBP"/>
</dbReference>
<comment type="caution">
    <text evidence="3">The sequence shown here is derived from an EMBL/GenBank/DDBJ whole genome shotgun (WGS) entry which is preliminary data.</text>
</comment>
<dbReference type="PANTHER" id="PTHR19328">
    <property type="entry name" value="HEDGEHOG-INTERACTING PROTEIN"/>
    <property type="match status" value="1"/>
</dbReference>
<reference evidence="3" key="1">
    <citation type="submission" date="2021-03" db="EMBL/GenBank/DDBJ databases">
        <title>Genome sequencing and assembly of Tianweitania sediminis.</title>
        <authorList>
            <person name="Chhetri G."/>
        </authorList>
    </citation>
    <scope>NUCLEOTIDE SEQUENCE</scope>
    <source>
        <strain evidence="3">Z8</strain>
    </source>
</reference>
<dbReference type="Proteomes" id="UP000666240">
    <property type="component" value="Unassembled WGS sequence"/>
</dbReference>
<dbReference type="InterPro" id="IPR011041">
    <property type="entry name" value="Quinoprot_gluc/sorb_DH_b-prop"/>
</dbReference>
<dbReference type="SUPFAM" id="SSF50952">
    <property type="entry name" value="Soluble quinoprotein glucose dehydrogenase"/>
    <property type="match status" value="1"/>
</dbReference>
<dbReference type="Gene3D" id="3.90.280.10">
    <property type="entry name" value="PEBP-like"/>
    <property type="match status" value="1"/>
</dbReference>
<dbReference type="InterPro" id="IPR005247">
    <property type="entry name" value="YbhB_YbcL/LppC-like"/>
</dbReference>
<dbReference type="AlphaFoldDB" id="A0A8J7UHA9"/>
<feature type="domain" description="Pyrroloquinoline quinone-dependent pyranose dehydrogenase beta-propeller" evidence="2">
    <location>
        <begin position="61"/>
        <end position="401"/>
    </location>
</feature>
<feature type="signal peptide" evidence="1">
    <location>
        <begin position="1"/>
        <end position="24"/>
    </location>
</feature>
<evidence type="ECO:0000313" key="4">
    <source>
        <dbReference type="Proteomes" id="UP000666240"/>
    </source>
</evidence>
<name>A0A8J7UHA9_9HYPH</name>
<evidence type="ECO:0000256" key="1">
    <source>
        <dbReference type="SAM" id="SignalP"/>
    </source>
</evidence>